<keyword evidence="2" id="KW-1185">Reference proteome</keyword>
<gene>
    <name evidence="1" type="ORF">LSAA_5694</name>
</gene>
<accession>A0A7R8CJ57</accession>
<organism evidence="1 2">
    <name type="scientific">Lepeophtheirus salmonis</name>
    <name type="common">Salmon louse</name>
    <name type="synonym">Caligus salmonis</name>
    <dbReference type="NCBI Taxonomy" id="72036"/>
    <lineage>
        <taxon>Eukaryota</taxon>
        <taxon>Metazoa</taxon>
        <taxon>Ecdysozoa</taxon>
        <taxon>Arthropoda</taxon>
        <taxon>Crustacea</taxon>
        <taxon>Multicrustacea</taxon>
        <taxon>Hexanauplia</taxon>
        <taxon>Copepoda</taxon>
        <taxon>Siphonostomatoida</taxon>
        <taxon>Caligidae</taxon>
        <taxon>Lepeophtheirus</taxon>
    </lineage>
</organism>
<dbReference type="EMBL" id="HG994593">
    <property type="protein sequence ID" value="CAF2839090.1"/>
    <property type="molecule type" value="Genomic_DNA"/>
</dbReference>
<dbReference type="OrthoDB" id="6400141at2759"/>
<evidence type="ECO:0000313" key="1">
    <source>
        <dbReference type="EMBL" id="CAF2839090.1"/>
    </source>
</evidence>
<dbReference type="Proteomes" id="UP000675881">
    <property type="component" value="Chromosome 14"/>
</dbReference>
<proteinExistence type="predicted"/>
<name>A0A7R8CJ57_LEPSM</name>
<protein>
    <submittedName>
        <fullName evidence="1">(salmon louse) hypothetical protein</fullName>
    </submittedName>
</protein>
<dbReference type="AlphaFoldDB" id="A0A7R8CJ57"/>
<sequence>MLGFDRDSGSNDIQFVAGSALIQKFQKRSLRDPSIKVTRFFANINTFLDSSKTAQAHTQRIFSLKIVSYFGRKKITFSLPKMKLLFVLLVTLLSVAVFLPQEGESAPRGGRGGGSRSRPRSGRQGYDNGATEGNGAEQEEEEGPEHPWCDPKDPMGAWMNYINVRKWCAENGYTNFGPYGGVPSDDQEEA</sequence>
<reference evidence="1" key="1">
    <citation type="submission" date="2021-02" db="EMBL/GenBank/DDBJ databases">
        <authorList>
            <person name="Bekaert M."/>
        </authorList>
    </citation>
    <scope>NUCLEOTIDE SEQUENCE</scope>
    <source>
        <strain evidence="1">IoA-00</strain>
    </source>
</reference>
<evidence type="ECO:0000313" key="2">
    <source>
        <dbReference type="Proteomes" id="UP000675881"/>
    </source>
</evidence>